<dbReference type="CDD" id="cd02440">
    <property type="entry name" value="AdoMet_MTases"/>
    <property type="match status" value="1"/>
</dbReference>
<dbReference type="SUPFAM" id="SSF53335">
    <property type="entry name" value="S-adenosyl-L-methionine-dependent methyltransferases"/>
    <property type="match status" value="1"/>
</dbReference>
<keyword evidence="2" id="KW-0489">Methyltransferase</keyword>
<protein>
    <submittedName>
        <fullName evidence="2">Class I SAM-dependent methyltransferase</fullName>
    </submittedName>
</protein>
<keyword evidence="3" id="KW-1185">Reference proteome</keyword>
<proteinExistence type="predicted"/>
<evidence type="ECO:0000313" key="3">
    <source>
        <dbReference type="Proteomes" id="UP000316425"/>
    </source>
</evidence>
<reference evidence="2 3" key="1">
    <citation type="submission" date="2019-07" db="EMBL/GenBank/DDBJ databases">
        <title>Allobacillus sp. nov. SKP isolated from shrimp paste of Euphausiacea.</title>
        <authorList>
            <person name="Kanchanasin P."/>
            <person name="Tanasupawat S."/>
            <person name="Shi W."/>
            <person name="Wu L."/>
            <person name="Ma J."/>
        </authorList>
    </citation>
    <scope>NUCLEOTIDE SEQUENCE [LARGE SCALE GENOMIC DNA]</scope>
    <source>
        <strain evidence="2 3">SKP4-8</strain>
    </source>
</reference>
<dbReference type="GO" id="GO:0008757">
    <property type="term" value="F:S-adenosylmethionine-dependent methyltransferase activity"/>
    <property type="evidence" value="ECO:0007669"/>
    <property type="project" value="InterPro"/>
</dbReference>
<dbReference type="InterPro" id="IPR029063">
    <property type="entry name" value="SAM-dependent_MTases_sf"/>
</dbReference>
<sequence>MIKDNKNSKIIPFYGSTNPDLFEIERRCIDREGKVIEFLDRILPDGNLLDVGAGNGFTAEKLTNGHRHIIAVEPDEKMIDRNKRLIWSNGVAQSIPFHSKTFDAMYSTWAFFFDGITDLDDGLKEVERVVKDDGIIIIVDNYGNDEFCSLSTQDISSNVSKWVQRGFDYHVIHTEFIFDSIEEARKLLTFYFGEKGTQIDQTRIEYKVVAYTKRKTTVN</sequence>
<gene>
    <name evidence="2" type="ORF">FPQ13_03375</name>
</gene>
<evidence type="ECO:0000313" key="2">
    <source>
        <dbReference type="EMBL" id="TSJ66746.1"/>
    </source>
</evidence>
<evidence type="ECO:0000259" key="1">
    <source>
        <dbReference type="Pfam" id="PF08241"/>
    </source>
</evidence>
<dbReference type="GO" id="GO:0032259">
    <property type="term" value="P:methylation"/>
    <property type="evidence" value="ECO:0007669"/>
    <property type="project" value="UniProtKB-KW"/>
</dbReference>
<dbReference type="Gene3D" id="3.40.50.150">
    <property type="entry name" value="Vaccinia Virus protein VP39"/>
    <property type="match status" value="1"/>
</dbReference>
<accession>A0A556PQT7</accession>
<dbReference type="EMBL" id="VMHE01000003">
    <property type="protein sequence ID" value="TSJ66746.1"/>
    <property type="molecule type" value="Genomic_DNA"/>
</dbReference>
<keyword evidence="2" id="KW-0808">Transferase</keyword>
<dbReference type="AlphaFoldDB" id="A0A556PQT7"/>
<feature type="domain" description="Methyltransferase type 11" evidence="1">
    <location>
        <begin position="49"/>
        <end position="138"/>
    </location>
</feature>
<dbReference type="RefSeq" id="WP_144087910.1">
    <property type="nucleotide sequence ID" value="NZ_VMHE01000003.1"/>
</dbReference>
<organism evidence="2 3">
    <name type="scientific">Allobacillus salarius</name>
    <dbReference type="NCBI Taxonomy" id="1955272"/>
    <lineage>
        <taxon>Bacteria</taxon>
        <taxon>Bacillati</taxon>
        <taxon>Bacillota</taxon>
        <taxon>Bacilli</taxon>
        <taxon>Bacillales</taxon>
        <taxon>Bacillaceae</taxon>
        <taxon>Allobacillus</taxon>
    </lineage>
</organism>
<dbReference type="OrthoDB" id="43862at2"/>
<dbReference type="Pfam" id="PF08241">
    <property type="entry name" value="Methyltransf_11"/>
    <property type="match status" value="1"/>
</dbReference>
<dbReference type="Proteomes" id="UP000316425">
    <property type="component" value="Unassembled WGS sequence"/>
</dbReference>
<dbReference type="InterPro" id="IPR013216">
    <property type="entry name" value="Methyltransf_11"/>
</dbReference>
<comment type="caution">
    <text evidence="2">The sequence shown here is derived from an EMBL/GenBank/DDBJ whole genome shotgun (WGS) entry which is preliminary data.</text>
</comment>
<name>A0A556PQT7_9BACI</name>